<reference evidence="10" key="2">
    <citation type="journal article" date="2023" name="Plants (Basel)">
        <title>Annotation of the Turnera subulata (Passifloraceae) Draft Genome Reveals the S-Locus Evolved after the Divergence of Turneroideae from Passifloroideae in a Stepwise Manner.</title>
        <authorList>
            <person name="Henning P.M."/>
            <person name="Roalson E.H."/>
            <person name="Mir W."/>
            <person name="McCubbin A.G."/>
            <person name="Shore J.S."/>
        </authorList>
    </citation>
    <scope>NUCLEOTIDE SEQUENCE</scope>
    <source>
        <strain evidence="10">F60SS</strain>
    </source>
</reference>
<dbReference type="GO" id="GO:0008270">
    <property type="term" value="F:zinc ion binding"/>
    <property type="evidence" value="ECO:0007669"/>
    <property type="project" value="UniProtKB-KW"/>
</dbReference>
<evidence type="ECO:0000256" key="3">
    <source>
        <dbReference type="ARBA" id="ARBA00022771"/>
    </source>
</evidence>
<proteinExistence type="predicted"/>
<evidence type="ECO:0000256" key="5">
    <source>
        <dbReference type="ARBA" id="ARBA00023015"/>
    </source>
</evidence>
<protein>
    <recommendedName>
        <fullName evidence="9">C2H2-type domain-containing protein</fullName>
    </recommendedName>
</protein>
<dbReference type="EMBL" id="JAKUCV010006581">
    <property type="protein sequence ID" value="KAJ4826764.1"/>
    <property type="molecule type" value="Genomic_DNA"/>
</dbReference>
<dbReference type="InterPro" id="IPR044653">
    <property type="entry name" value="AZF1/2/3-like"/>
</dbReference>
<dbReference type="PROSITE" id="PS00028">
    <property type="entry name" value="ZINC_FINGER_C2H2_1"/>
    <property type="match status" value="1"/>
</dbReference>
<dbReference type="AlphaFoldDB" id="A0A9Q0F9T2"/>
<feature type="region of interest" description="Disordered" evidence="8">
    <location>
        <begin position="44"/>
        <end position="107"/>
    </location>
</feature>
<gene>
    <name evidence="10" type="ORF">Tsubulata_001951</name>
</gene>
<reference evidence="10" key="1">
    <citation type="submission" date="2022-02" db="EMBL/GenBank/DDBJ databases">
        <authorList>
            <person name="Henning P.M."/>
            <person name="McCubbin A.G."/>
            <person name="Shore J.S."/>
        </authorList>
    </citation>
    <scope>NUCLEOTIDE SEQUENCE</scope>
    <source>
        <strain evidence="10">F60SS</strain>
        <tissue evidence="10">Leaves</tissue>
    </source>
</reference>
<keyword evidence="2" id="KW-0677">Repeat</keyword>
<feature type="domain" description="C2H2-type" evidence="9">
    <location>
        <begin position="189"/>
        <end position="216"/>
    </location>
</feature>
<evidence type="ECO:0000256" key="6">
    <source>
        <dbReference type="ARBA" id="ARBA00023163"/>
    </source>
</evidence>
<evidence type="ECO:0000256" key="4">
    <source>
        <dbReference type="ARBA" id="ARBA00022833"/>
    </source>
</evidence>
<dbReference type="PROSITE" id="PS50157">
    <property type="entry name" value="ZINC_FINGER_C2H2_2"/>
    <property type="match status" value="1"/>
</dbReference>
<evidence type="ECO:0000256" key="2">
    <source>
        <dbReference type="ARBA" id="ARBA00022737"/>
    </source>
</evidence>
<dbReference type="InterPro" id="IPR013087">
    <property type="entry name" value="Znf_C2H2_type"/>
</dbReference>
<keyword evidence="5" id="KW-0805">Transcription regulation</keyword>
<feature type="compositionally biased region" description="Low complexity" evidence="8">
    <location>
        <begin position="242"/>
        <end position="254"/>
    </location>
</feature>
<dbReference type="GO" id="GO:0000976">
    <property type="term" value="F:transcription cis-regulatory region binding"/>
    <property type="evidence" value="ECO:0007669"/>
    <property type="project" value="TreeGrafter"/>
</dbReference>
<evidence type="ECO:0000313" key="10">
    <source>
        <dbReference type="EMBL" id="KAJ4826764.1"/>
    </source>
</evidence>
<keyword evidence="4" id="KW-0862">Zinc</keyword>
<evidence type="ECO:0000256" key="7">
    <source>
        <dbReference type="PROSITE-ProRule" id="PRU00042"/>
    </source>
</evidence>
<keyword evidence="1" id="KW-0479">Metal-binding</keyword>
<evidence type="ECO:0000259" key="9">
    <source>
        <dbReference type="PROSITE" id="PS50157"/>
    </source>
</evidence>
<evidence type="ECO:0000256" key="1">
    <source>
        <dbReference type="ARBA" id="ARBA00022723"/>
    </source>
</evidence>
<feature type="region of interest" description="Disordered" evidence="8">
    <location>
        <begin position="231"/>
        <end position="300"/>
    </location>
</feature>
<dbReference type="SUPFAM" id="SSF57667">
    <property type="entry name" value="beta-beta-alpha zinc fingers"/>
    <property type="match status" value="1"/>
</dbReference>
<keyword evidence="3 7" id="KW-0863">Zinc-finger</keyword>
<sequence length="300" mass="32652">MAPPEASSTANTSRVCEVCKKEFPNGKSWGGHIRACYKKRDQMNLSSATAHSRPPQSSSSTASRTQSPSLNDDLVESLRPGWTKRTKLSSHPTPTPTPTPVPVELSPEEREETILNLLSFSFEACRGKAKAPENIKLAMAEVEKYERRRLAGKAPDLKESDTASSLRIREKKKRSFDEIEEQQQPIKYYVCSECGEAFDNFRALGGHRSSHSRKKAMAVVELASASTTALAPAPVEGEEELAVVSAGGSSSVPSESDHGTSSSEEDDSLPRPETLVVDDGQAKPLGFDLNIPYTDEDVTD</sequence>
<dbReference type="GO" id="GO:0003700">
    <property type="term" value="F:DNA-binding transcription factor activity"/>
    <property type="evidence" value="ECO:0007669"/>
    <property type="project" value="InterPro"/>
</dbReference>
<dbReference type="PANTHER" id="PTHR45988:SF18">
    <property type="entry name" value="C2H2-TYPE ZINC FINGER FAMILY PROTEIN"/>
    <property type="match status" value="1"/>
</dbReference>
<dbReference type="Proteomes" id="UP001141552">
    <property type="component" value="Unassembled WGS sequence"/>
</dbReference>
<comment type="caution">
    <text evidence="10">The sequence shown here is derived from an EMBL/GenBank/DDBJ whole genome shotgun (WGS) entry which is preliminary data.</text>
</comment>
<accession>A0A9Q0F9T2</accession>
<keyword evidence="6" id="KW-0804">Transcription</keyword>
<name>A0A9Q0F9T2_9ROSI</name>
<dbReference type="GO" id="GO:0005634">
    <property type="term" value="C:nucleus"/>
    <property type="evidence" value="ECO:0007669"/>
    <property type="project" value="TreeGrafter"/>
</dbReference>
<dbReference type="Pfam" id="PF13912">
    <property type="entry name" value="zf-C2H2_6"/>
    <property type="match status" value="2"/>
</dbReference>
<feature type="compositionally biased region" description="Low complexity" evidence="8">
    <location>
        <begin position="52"/>
        <end position="69"/>
    </location>
</feature>
<dbReference type="InterPro" id="IPR036236">
    <property type="entry name" value="Znf_C2H2_sf"/>
</dbReference>
<evidence type="ECO:0000256" key="8">
    <source>
        <dbReference type="SAM" id="MobiDB-lite"/>
    </source>
</evidence>
<keyword evidence="11" id="KW-1185">Reference proteome</keyword>
<organism evidence="10 11">
    <name type="scientific">Turnera subulata</name>
    <dbReference type="NCBI Taxonomy" id="218843"/>
    <lineage>
        <taxon>Eukaryota</taxon>
        <taxon>Viridiplantae</taxon>
        <taxon>Streptophyta</taxon>
        <taxon>Embryophyta</taxon>
        <taxon>Tracheophyta</taxon>
        <taxon>Spermatophyta</taxon>
        <taxon>Magnoliopsida</taxon>
        <taxon>eudicotyledons</taxon>
        <taxon>Gunneridae</taxon>
        <taxon>Pentapetalae</taxon>
        <taxon>rosids</taxon>
        <taxon>fabids</taxon>
        <taxon>Malpighiales</taxon>
        <taxon>Passifloraceae</taxon>
        <taxon>Turnera</taxon>
    </lineage>
</organism>
<evidence type="ECO:0000313" key="11">
    <source>
        <dbReference type="Proteomes" id="UP001141552"/>
    </source>
</evidence>
<dbReference type="PANTHER" id="PTHR45988">
    <property type="entry name" value="C2H2 TYPE ZINC FINGER TRANSCRIPTION FACTOR FAMILY-RELATED"/>
    <property type="match status" value="1"/>
</dbReference>